<dbReference type="AlphaFoldDB" id="C8P4G7"/>
<feature type="domain" description="Choloylglycine hydrolase/NAAA C-terminal" evidence="3">
    <location>
        <begin position="6"/>
        <end position="263"/>
    </location>
</feature>
<dbReference type="PANTHER" id="PTHR35527">
    <property type="entry name" value="CHOLOYLGLYCINE HYDROLASE"/>
    <property type="match status" value="1"/>
</dbReference>
<reference evidence="5 7" key="2">
    <citation type="journal article" date="2015" name="Genome Announc.">
        <title>Expanding the biotechnology potential of lactobacilli through comparative genomics of 213 strains and associated genera.</title>
        <authorList>
            <person name="Sun Z."/>
            <person name="Harris H.M."/>
            <person name="McCann A."/>
            <person name="Guo C."/>
            <person name="Argimon S."/>
            <person name="Zhang W."/>
            <person name="Yang X."/>
            <person name="Jeffery I.B."/>
            <person name="Cooney J.C."/>
            <person name="Kagawa T.F."/>
            <person name="Liu W."/>
            <person name="Song Y."/>
            <person name="Salvetti E."/>
            <person name="Wrobel A."/>
            <person name="Rasinkangas P."/>
            <person name="Parkhill J."/>
            <person name="Rea M.C."/>
            <person name="O'Sullivan O."/>
            <person name="Ritari J."/>
            <person name="Douillard F.P."/>
            <person name="Paul Ross R."/>
            <person name="Yang R."/>
            <person name="Briner A.E."/>
            <person name="Felis G.E."/>
            <person name="de Vos W.M."/>
            <person name="Barrangou R."/>
            <person name="Klaenhammer T.R."/>
            <person name="Caufield P.W."/>
            <person name="Cui Y."/>
            <person name="Zhang H."/>
            <person name="O'Toole P.W."/>
        </authorList>
    </citation>
    <scope>NUCLEOTIDE SEQUENCE [LARGE SCALE GENOMIC DNA]</scope>
    <source>
        <strain evidence="5 7">DSM 16041</strain>
    </source>
</reference>
<evidence type="ECO:0000256" key="2">
    <source>
        <dbReference type="ARBA" id="ARBA00022801"/>
    </source>
</evidence>
<dbReference type="Proteomes" id="UP000003675">
    <property type="component" value="Unassembled WGS sequence"/>
</dbReference>
<keyword evidence="2 4" id="KW-0378">Hydrolase</keyword>
<dbReference type="InterPro" id="IPR029132">
    <property type="entry name" value="CBAH/NAAA_C"/>
</dbReference>
<dbReference type="eggNOG" id="COG3049">
    <property type="taxonomic scope" value="Bacteria"/>
</dbReference>
<dbReference type="EMBL" id="AZDK01000002">
    <property type="protein sequence ID" value="KRK60752.1"/>
    <property type="molecule type" value="Genomic_DNA"/>
</dbReference>
<protein>
    <submittedName>
        <fullName evidence="4 5">Choloylglycine hydrolase</fullName>
        <ecNumber evidence="4">3.5.1.-</ecNumber>
    </submittedName>
</protein>
<dbReference type="Proteomes" id="UP000051883">
    <property type="component" value="Unassembled WGS sequence"/>
</dbReference>
<gene>
    <name evidence="4" type="primary">bsh</name>
    <name evidence="5" type="ORF">FC31_GL000788</name>
    <name evidence="4" type="ORF">HMPREF0494_0211</name>
</gene>
<comment type="similarity">
    <text evidence="1">Belongs to the peptidase C59 family.</text>
</comment>
<organism evidence="4 6">
    <name type="scientific">Limosilactobacillus antri DSM 16041</name>
    <dbReference type="NCBI Taxonomy" id="525309"/>
    <lineage>
        <taxon>Bacteria</taxon>
        <taxon>Bacillati</taxon>
        <taxon>Bacillota</taxon>
        <taxon>Bacilli</taxon>
        <taxon>Lactobacillales</taxon>
        <taxon>Lactobacillaceae</taxon>
        <taxon>Limosilactobacillus</taxon>
    </lineage>
</organism>
<dbReference type="Gene3D" id="3.60.60.10">
    <property type="entry name" value="Penicillin V Acylase, Chain A"/>
    <property type="match status" value="1"/>
</dbReference>
<dbReference type="GO" id="GO:0016787">
    <property type="term" value="F:hydrolase activity"/>
    <property type="evidence" value="ECO:0007669"/>
    <property type="project" value="UniProtKB-KW"/>
</dbReference>
<dbReference type="Pfam" id="PF02275">
    <property type="entry name" value="CBAH"/>
    <property type="match status" value="1"/>
</dbReference>
<evidence type="ECO:0000313" key="4">
    <source>
        <dbReference type="EMBL" id="EEW54587.1"/>
    </source>
</evidence>
<proteinExistence type="inferred from homology"/>
<keyword evidence="7" id="KW-1185">Reference proteome</keyword>
<evidence type="ECO:0000256" key="1">
    <source>
        <dbReference type="ARBA" id="ARBA00006625"/>
    </source>
</evidence>
<dbReference type="SUPFAM" id="SSF56235">
    <property type="entry name" value="N-terminal nucleophile aminohydrolases (Ntn hydrolases)"/>
    <property type="match status" value="1"/>
</dbReference>
<comment type="caution">
    <text evidence="4">The sequence shown here is derived from an EMBL/GenBank/DDBJ whole genome shotgun (WGS) entry which is preliminary data.</text>
</comment>
<dbReference type="STRING" id="525309.HMPREF0494_0211"/>
<dbReference type="PANTHER" id="PTHR35527:SF2">
    <property type="entry name" value="HYDROLASE"/>
    <property type="match status" value="1"/>
</dbReference>
<dbReference type="PATRIC" id="fig|525309.8.peg.798"/>
<evidence type="ECO:0000313" key="7">
    <source>
        <dbReference type="Proteomes" id="UP000051883"/>
    </source>
</evidence>
<dbReference type="EC" id="3.5.1.-" evidence="4"/>
<sequence length="286" mass="31785">MASSGLVGRTMDFPPRTPWHLTYLPAGYQWQPATGDRVVINHHRILGGMRHFGGHYLAGDGVNDAGLFCAELFFPVAATYEVTVRPGTRGLTPQDFILWVLGKHATVAELAADLANVTVVGANWFDGNYYPFHWLLMDASGTYVIEPTGGRLRISRNPAEVLTNTPALPDQIRRLNGRLGLTGTAFCAQAVTNCRGTWPAGGNSATRFQQAALRRWRVRPGTVAEMQDFLKSVTVPHNQDHENNYTHYWAVVDRDQTEYRFTSCRGGKTIKRNLQSLLGPRAITFE</sequence>
<accession>C8P4G7</accession>
<evidence type="ECO:0000313" key="6">
    <source>
        <dbReference type="Proteomes" id="UP000003675"/>
    </source>
</evidence>
<reference evidence="4 6" key="1">
    <citation type="submission" date="2009-09" db="EMBL/GenBank/DDBJ databases">
        <authorList>
            <person name="Qin X."/>
            <person name="Bachman B."/>
            <person name="Battles P."/>
            <person name="Bell A."/>
            <person name="Bess C."/>
            <person name="Bickham C."/>
            <person name="Chaboub L."/>
            <person name="Chen D."/>
            <person name="Coyle M."/>
            <person name="Deiros D.R."/>
            <person name="Dinh H."/>
            <person name="Forbes L."/>
            <person name="Fowler G."/>
            <person name="Francisco L."/>
            <person name="Fu Q."/>
            <person name="Gubbala S."/>
            <person name="Hale W."/>
            <person name="Han Y."/>
            <person name="Hemphill L."/>
            <person name="Highlander S.K."/>
            <person name="Hirani K."/>
            <person name="Hogues M."/>
            <person name="Jackson L."/>
            <person name="Jakkamsetti A."/>
            <person name="Javaid M."/>
            <person name="Jiang H."/>
            <person name="Korchina V."/>
            <person name="Kovar C."/>
            <person name="Lara F."/>
            <person name="Lee S."/>
            <person name="Mata R."/>
            <person name="Mathew T."/>
            <person name="Moen C."/>
            <person name="Morales K."/>
            <person name="Munidasa M."/>
            <person name="Nazareth L."/>
            <person name="Ngo R."/>
            <person name="Nguyen L."/>
            <person name="Okwuonu G."/>
            <person name="Ongeri F."/>
            <person name="Patil S."/>
            <person name="Petrosino J."/>
            <person name="Pham C."/>
            <person name="Pham P."/>
            <person name="Pu L.-L."/>
            <person name="Puazo M."/>
            <person name="Raj R."/>
            <person name="Reid J."/>
            <person name="Rouhana J."/>
            <person name="Saada N."/>
            <person name="Shang Y."/>
            <person name="Simmons D."/>
            <person name="Thornton R."/>
            <person name="Warren J."/>
            <person name="Weissenberger G."/>
            <person name="Zhang J."/>
            <person name="Zhang L."/>
            <person name="Zhou C."/>
            <person name="Zhu D."/>
            <person name="Muzny D."/>
            <person name="Worley K."/>
            <person name="Gibbs R."/>
        </authorList>
    </citation>
    <scope>NUCLEOTIDE SEQUENCE [LARGE SCALE GENOMIC DNA]</scope>
    <source>
        <strain evidence="4 6">DSM 16041</strain>
    </source>
</reference>
<dbReference type="RefSeq" id="WP_007124883.1">
    <property type="nucleotide sequence ID" value="NZ_AZDK01000002.1"/>
</dbReference>
<dbReference type="InterPro" id="IPR029055">
    <property type="entry name" value="Ntn_hydrolases_N"/>
</dbReference>
<dbReference type="HOGENOM" id="CLU_045206_1_0_9"/>
<dbReference type="EMBL" id="ACLL01000007">
    <property type="protein sequence ID" value="EEW54587.1"/>
    <property type="molecule type" value="Genomic_DNA"/>
</dbReference>
<evidence type="ECO:0000313" key="5">
    <source>
        <dbReference type="EMBL" id="KRK60752.1"/>
    </source>
</evidence>
<name>C8P4G7_9LACO</name>
<evidence type="ECO:0000259" key="3">
    <source>
        <dbReference type="Pfam" id="PF02275"/>
    </source>
</evidence>
<dbReference type="InterPro" id="IPR052193">
    <property type="entry name" value="Peptidase_C59"/>
</dbReference>